<evidence type="ECO:0000256" key="1">
    <source>
        <dbReference type="SAM" id="MobiDB-lite"/>
    </source>
</evidence>
<feature type="domain" description="Putative Flp pilus-assembly TadG-like N-terminal" evidence="3">
    <location>
        <begin position="38"/>
        <end position="84"/>
    </location>
</feature>
<gene>
    <name evidence="4" type="ORF">SAMN05444716_104563</name>
</gene>
<keyword evidence="2" id="KW-0472">Membrane</keyword>
<dbReference type="NCBIfam" id="TIGR03816">
    <property type="entry name" value="tadE_like_DECH"/>
    <property type="match status" value="1"/>
</dbReference>
<dbReference type="STRING" id="1176198.SAMN05444716_104563"/>
<dbReference type="AlphaFoldDB" id="A0A1I6TDB4"/>
<keyword evidence="4" id="KW-0067">ATP-binding</keyword>
<dbReference type="InterPro" id="IPR021202">
    <property type="entry name" value="Rv3654c-like"/>
</dbReference>
<keyword evidence="4" id="KW-0347">Helicase</keyword>
<feature type="compositionally biased region" description="Low complexity" evidence="1">
    <location>
        <begin position="14"/>
        <end position="25"/>
    </location>
</feature>
<dbReference type="Proteomes" id="UP000198873">
    <property type="component" value="Unassembled WGS sequence"/>
</dbReference>
<proteinExistence type="predicted"/>
<dbReference type="GO" id="GO:0004386">
    <property type="term" value="F:helicase activity"/>
    <property type="evidence" value="ECO:0007669"/>
    <property type="project" value="UniProtKB-KW"/>
</dbReference>
<keyword evidence="4" id="KW-0547">Nucleotide-binding</keyword>
<dbReference type="Pfam" id="PF13400">
    <property type="entry name" value="Tad"/>
    <property type="match status" value="1"/>
</dbReference>
<keyword evidence="2" id="KW-1133">Transmembrane helix</keyword>
<dbReference type="EMBL" id="FPAB01000004">
    <property type="protein sequence ID" value="SFS87189.1"/>
    <property type="molecule type" value="Genomic_DNA"/>
</dbReference>
<dbReference type="InterPro" id="IPR028087">
    <property type="entry name" value="Tad_N"/>
</dbReference>
<evidence type="ECO:0000256" key="2">
    <source>
        <dbReference type="SAM" id="Phobius"/>
    </source>
</evidence>
<feature type="transmembrane region" description="Helical" evidence="2">
    <location>
        <begin position="40"/>
        <end position="61"/>
    </location>
</feature>
<sequence>MAAGRGGVTGSHPATRTAPGAAAGRGRAGRWREGRDRGVASVWAVGLVALLLAGFGVVLLLGQLAGLRQRVATGADLAALAAADRALRGADAACAAAGRVAAAHRVRVVRCDMAGEIADLSVAGEVGPYAVTVRARAGPAAAAVP</sequence>
<feature type="region of interest" description="Disordered" evidence="1">
    <location>
        <begin position="1"/>
        <end position="29"/>
    </location>
</feature>
<accession>A0A1I6TDB4</accession>
<evidence type="ECO:0000313" key="4">
    <source>
        <dbReference type="EMBL" id="SFS87189.1"/>
    </source>
</evidence>
<keyword evidence="5" id="KW-1185">Reference proteome</keyword>
<evidence type="ECO:0000313" key="5">
    <source>
        <dbReference type="Proteomes" id="UP000198873"/>
    </source>
</evidence>
<keyword evidence="2" id="KW-0812">Transmembrane</keyword>
<protein>
    <submittedName>
        <fullName evidence="4">Helicase/secretion neighborhood TadE-like protein</fullName>
    </submittedName>
</protein>
<reference evidence="5" key="1">
    <citation type="submission" date="2016-10" db="EMBL/GenBank/DDBJ databases">
        <authorList>
            <person name="Varghese N."/>
            <person name="Submissions S."/>
        </authorList>
    </citation>
    <scope>NUCLEOTIDE SEQUENCE [LARGE SCALE GENOMIC DNA]</scope>
    <source>
        <strain evidence="5">CGMCC 4.7047</strain>
    </source>
</reference>
<evidence type="ECO:0000259" key="3">
    <source>
        <dbReference type="Pfam" id="PF13400"/>
    </source>
</evidence>
<organism evidence="4 5">
    <name type="scientific">Streptomyces harbinensis</name>
    <dbReference type="NCBI Taxonomy" id="1176198"/>
    <lineage>
        <taxon>Bacteria</taxon>
        <taxon>Bacillati</taxon>
        <taxon>Actinomycetota</taxon>
        <taxon>Actinomycetes</taxon>
        <taxon>Kitasatosporales</taxon>
        <taxon>Streptomycetaceae</taxon>
        <taxon>Streptomyces</taxon>
    </lineage>
</organism>
<name>A0A1I6TDB4_9ACTN</name>
<keyword evidence="4" id="KW-0378">Hydrolase</keyword>